<geneLocation type="plasmid" evidence="3">
    <name>iii</name>
</geneLocation>
<dbReference type="Proteomes" id="UP000255168">
    <property type="component" value="Plasmid III"/>
</dbReference>
<dbReference type="EMBL" id="LT984808">
    <property type="protein sequence ID" value="SPD62010.1"/>
    <property type="molecule type" value="Genomic_DNA"/>
</dbReference>
<accession>A0A375HZA7</accession>
<organism evidence="2 3">
    <name type="scientific">Cupriavidus neocaledonicus</name>
    <dbReference type="NCBI Taxonomy" id="1040979"/>
    <lineage>
        <taxon>Bacteria</taxon>
        <taxon>Pseudomonadati</taxon>
        <taxon>Pseudomonadota</taxon>
        <taxon>Betaproteobacteria</taxon>
        <taxon>Burkholderiales</taxon>
        <taxon>Burkholderiaceae</taxon>
        <taxon>Cupriavidus</taxon>
    </lineage>
</organism>
<gene>
    <name evidence="2" type="ORF">CBM2607_P10009</name>
</gene>
<reference evidence="2 3" key="1">
    <citation type="submission" date="2018-01" db="EMBL/GenBank/DDBJ databases">
        <authorList>
            <person name="Clerissi C."/>
        </authorList>
    </citation>
    <scope>NUCLEOTIDE SEQUENCE [LARGE SCALE GENOMIC DNA]</scope>
    <source>
        <strain evidence="2">Cupriavidus taiwanensis STM 6160</strain>
        <plasmid evidence="3">iii</plasmid>
    </source>
</reference>
<evidence type="ECO:0000313" key="2">
    <source>
        <dbReference type="EMBL" id="SPD62010.1"/>
    </source>
</evidence>
<keyword evidence="2" id="KW-0614">Plasmid</keyword>
<dbReference type="AlphaFoldDB" id="A0A375HZA7"/>
<evidence type="ECO:0000313" key="3">
    <source>
        <dbReference type="Proteomes" id="UP000255168"/>
    </source>
</evidence>
<feature type="region of interest" description="Disordered" evidence="1">
    <location>
        <begin position="19"/>
        <end position="57"/>
    </location>
</feature>
<name>A0A375HZA7_9BURK</name>
<protein>
    <submittedName>
        <fullName evidence="2">Uncharacterized protein</fullName>
    </submittedName>
</protein>
<proteinExistence type="predicted"/>
<evidence type="ECO:0000256" key="1">
    <source>
        <dbReference type="SAM" id="MobiDB-lite"/>
    </source>
</evidence>
<sequence length="57" mass="5734">MAVLDRGHGACDTAIGLFPQGDNDAFVAPHPRKFDATSPASDLGGTARSRASVGPGP</sequence>